<protein>
    <submittedName>
        <fullName evidence="2">Uncharacterized protein</fullName>
    </submittedName>
</protein>
<reference evidence="2 3" key="1">
    <citation type="submission" date="2019-04" db="EMBL/GenBank/DDBJ databases">
        <title>Microbes associate with the intestines of laboratory mice.</title>
        <authorList>
            <person name="Navarre W."/>
            <person name="Wong E."/>
            <person name="Huang K.C."/>
            <person name="Tropini C."/>
            <person name="Ng K."/>
            <person name="Yu B."/>
        </authorList>
    </citation>
    <scope>NUCLEOTIDE SEQUENCE [LARGE SCALE GENOMIC DNA]</scope>
    <source>
        <strain evidence="2 3">NM48_B13</strain>
    </source>
</reference>
<name>A0A3N0AAH1_9ACTN</name>
<dbReference type="GeneID" id="93356588"/>
<reference evidence="1 4" key="2">
    <citation type="submission" date="2020-08" db="EMBL/GenBank/DDBJ databases">
        <title>Sequencing the genomes of 1000 actinobacteria strains.</title>
        <authorList>
            <person name="Klenk H.-P."/>
        </authorList>
    </citation>
    <scope>NUCLEOTIDE SEQUENCE [LARGE SCALE GENOMIC DNA]</scope>
    <source>
        <strain evidence="1 4">DSM 22242</strain>
    </source>
</reference>
<sequence length="96" mass="10845">MVKCWARRGCDDEMQGRCPHNTPGEACPADCHYAACVRPTHKVAEDFGLLLNPERDYDAALKQVCRFCEHFLTNGPTVAERTKEVPRVGNPNRFLL</sequence>
<dbReference type="EMBL" id="JACHYA010000001">
    <property type="protein sequence ID" value="MBB3170911.1"/>
    <property type="molecule type" value="Genomic_DNA"/>
</dbReference>
<dbReference type="OrthoDB" id="3174662at2"/>
<dbReference type="Proteomes" id="UP000309454">
    <property type="component" value="Unassembled WGS sequence"/>
</dbReference>
<keyword evidence="3" id="KW-1185">Reference proteome</keyword>
<evidence type="ECO:0000313" key="2">
    <source>
        <dbReference type="EMBL" id="TJW09786.1"/>
    </source>
</evidence>
<proteinExistence type="predicted"/>
<dbReference type="RefSeq" id="WP_123185287.1">
    <property type="nucleotide sequence ID" value="NZ_CANPEU010000021.1"/>
</dbReference>
<evidence type="ECO:0000313" key="4">
    <source>
        <dbReference type="Proteomes" id="UP000530850"/>
    </source>
</evidence>
<dbReference type="EMBL" id="SSTM01000006">
    <property type="protein sequence ID" value="TJW09786.1"/>
    <property type="molecule type" value="Genomic_DNA"/>
</dbReference>
<evidence type="ECO:0000313" key="1">
    <source>
        <dbReference type="EMBL" id="MBB3170911.1"/>
    </source>
</evidence>
<dbReference type="AlphaFoldDB" id="A0A3N0AAH1"/>
<gene>
    <name evidence="2" type="ORF">E5982_08015</name>
    <name evidence="1" type="ORF">FHR31_000691</name>
</gene>
<organism evidence="2 3">
    <name type="scientific">Parvibacter caecicola</name>
    <dbReference type="NCBI Taxonomy" id="747645"/>
    <lineage>
        <taxon>Bacteria</taxon>
        <taxon>Bacillati</taxon>
        <taxon>Actinomycetota</taxon>
        <taxon>Coriobacteriia</taxon>
        <taxon>Coriobacteriales</taxon>
        <taxon>Coriobacteriaceae</taxon>
        <taxon>Parvibacter</taxon>
    </lineage>
</organism>
<evidence type="ECO:0000313" key="3">
    <source>
        <dbReference type="Proteomes" id="UP000309454"/>
    </source>
</evidence>
<dbReference type="Proteomes" id="UP000530850">
    <property type="component" value="Unassembled WGS sequence"/>
</dbReference>
<accession>A0A3N0AAH1</accession>
<comment type="caution">
    <text evidence="2">The sequence shown here is derived from an EMBL/GenBank/DDBJ whole genome shotgun (WGS) entry which is preliminary data.</text>
</comment>